<dbReference type="AlphaFoldDB" id="A0A1Q6R9S6"/>
<comment type="caution">
    <text evidence="2">The sequence shown here is derived from an EMBL/GenBank/DDBJ whole genome shotgun (WGS) entry which is preliminary data.</text>
</comment>
<evidence type="ECO:0008006" key="4">
    <source>
        <dbReference type="Google" id="ProtNLM"/>
    </source>
</evidence>
<sequence>MEGTLLEELYREESGTSTQRKIFAVIALLMIASLYWHEWTWLQEHRRFDMLGWGMDTVLLALWIWRVAFGYTLILYKDMKLEVISHGLGFIKRSYVVDLTRTESFTDKYVKSFFRKTAIKHYIHRYNSLDENPQRLLVFTEGKKNKLAGLLFKSSDEFVRVLRKEMPDKFIQL</sequence>
<reference evidence="2 3" key="1">
    <citation type="journal article" date="2016" name="Nat. Biotechnol.">
        <title>Measurement of bacterial replication rates in microbial communities.</title>
        <authorList>
            <person name="Brown C.T."/>
            <person name="Olm M.R."/>
            <person name="Thomas B.C."/>
            <person name="Banfield J.F."/>
        </authorList>
    </citation>
    <scope>NUCLEOTIDE SEQUENCE [LARGE SCALE GENOMIC DNA]</scope>
    <source>
        <strain evidence="2">46_33</strain>
    </source>
</reference>
<organism evidence="2 3">
    <name type="scientific">Phascolarctobacterium succinatutens</name>
    <dbReference type="NCBI Taxonomy" id="626940"/>
    <lineage>
        <taxon>Bacteria</taxon>
        <taxon>Bacillati</taxon>
        <taxon>Bacillota</taxon>
        <taxon>Negativicutes</taxon>
        <taxon>Acidaminococcales</taxon>
        <taxon>Acidaminococcaceae</taxon>
        <taxon>Phascolarctobacterium</taxon>
    </lineage>
</organism>
<keyword evidence="1" id="KW-0812">Transmembrane</keyword>
<name>A0A1Q6R9S6_9FIRM</name>
<dbReference type="EMBL" id="MNTG01000002">
    <property type="protein sequence ID" value="OLA39144.1"/>
    <property type="molecule type" value="Genomic_DNA"/>
</dbReference>
<evidence type="ECO:0000313" key="3">
    <source>
        <dbReference type="Proteomes" id="UP000186777"/>
    </source>
</evidence>
<protein>
    <recommendedName>
        <fullName evidence="4">DUF304 domain-containing protein</fullName>
    </recommendedName>
</protein>
<dbReference type="Proteomes" id="UP000186777">
    <property type="component" value="Unassembled WGS sequence"/>
</dbReference>
<dbReference type="STRING" id="626940.BHW43_02120"/>
<accession>A0A1Q6R9S6</accession>
<feature type="transmembrane region" description="Helical" evidence="1">
    <location>
        <begin position="57"/>
        <end position="76"/>
    </location>
</feature>
<evidence type="ECO:0000313" key="2">
    <source>
        <dbReference type="EMBL" id="OLA39144.1"/>
    </source>
</evidence>
<gene>
    <name evidence="2" type="ORF">BHW43_02120</name>
</gene>
<evidence type="ECO:0000256" key="1">
    <source>
        <dbReference type="SAM" id="Phobius"/>
    </source>
</evidence>
<keyword evidence="1" id="KW-0472">Membrane</keyword>
<keyword evidence="1" id="KW-1133">Transmembrane helix</keyword>
<feature type="transmembrane region" description="Helical" evidence="1">
    <location>
        <begin position="21"/>
        <end position="37"/>
    </location>
</feature>
<proteinExistence type="predicted"/>